<evidence type="ECO:0000313" key="1">
    <source>
        <dbReference type="EMBL" id="EOH98438.1"/>
    </source>
</evidence>
<accession>R2QTC7</accession>
<reference evidence="1 2" key="1">
    <citation type="submission" date="2013-02" db="EMBL/GenBank/DDBJ databases">
        <title>The Genome Sequence of Enterococcus moraviensis BAA-383.</title>
        <authorList>
            <consortium name="The Broad Institute Genome Sequencing Platform"/>
            <consortium name="The Broad Institute Genome Sequencing Center for Infectious Disease"/>
            <person name="Earl A.M."/>
            <person name="Gilmore M.S."/>
            <person name="Lebreton F."/>
            <person name="Walker B."/>
            <person name="Young S.K."/>
            <person name="Zeng Q."/>
            <person name="Gargeya S."/>
            <person name="Fitzgerald M."/>
            <person name="Haas B."/>
            <person name="Abouelleil A."/>
            <person name="Alvarado L."/>
            <person name="Arachchi H.M."/>
            <person name="Berlin A.M."/>
            <person name="Chapman S.B."/>
            <person name="Dewar J."/>
            <person name="Goldberg J."/>
            <person name="Griggs A."/>
            <person name="Gujja S."/>
            <person name="Hansen M."/>
            <person name="Howarth C."/>
            <person name="Imamovic A."/>
            <person name="Larimer J."/>
            <person name="McCowan C."/>
            <person name="Murphy C."/>
            <person name="Neiman D."/>
            <person name="Pearson M."/>
            <person name="Priest M."/>
            <person name="Roberts A."/>
            <person name="Saif S."/>
            <person name="Shea T."/>
            <person name="Sisk P."/>
            <person name="Sykes S."/>
            <person name="Wortman J."/>
            <person name="Nusbaum C."/>
            <person name="Birren B."/>
        </authorList>
    </citation>
    <scope>NUCLEOTIDE SEQUENCE [LARGE SCALE GENOMIC DNA]</scope>
    <source>
        <strain evidence="1 2">ATCC BAA-383</strain>
    </source>
</reference>
<dbReference type="HOGENOM" id="CLU_3018736_0_0_9"/>
<protein>
    <submittedName>
        <fullName evidence="1">Uncharacterized protein</fullName>
    </submittedName>
</protein>
<dbReference type="AlphaFoldDB" id="R2QTC7"/>
<dbReference type="EMBL" id="AJAS01000017">
    <property type="protein sequence ID" value="EOH98438.1"/>
    <property type="molecule type" value="Genomic_DNA"/>
</dbReference>
<feature type="non-terminal residue" evidence="1">
    <location>
        <position position="56"/>
    </location>
</feature>
<proteinExistence type="predicted"/>
<gene>
    <name evidence="1" type="ORF">UAY_02395</name>
</gene>
<sequence>MIKKSLVLNRARLLPLTITYLNITDFNPLALNRARHPDDYKFTPSQIEFQSTSSKQ</sequence>
<comment type="caution">
    <text evidence="1">The sequence shown here is derived from an EMBL/GenBank/DDBJ whole genome shotgun (WGS) entry which is preliminary data.</text>
</comment>
<dbReference type="Proteomes" id="UP000013781">
    <property type="component" value="Unassembled WGS sequence"/>
</dbReference>
<organism evidence="1 2">
    <name type="scientific">Enterococcus moraviensis ATCC BAA-383</name>
    <dbReference type="NCBI Taxonomy" id="1158609"/>
    <lineage>
        <taxon>Bacteria</taxon>
        <taxon>Bacillati</taxon>
        <taxon>Bacillota</taxon>
        <taxon>Bacilli</taxon>
        <taxon>Lactobacillales</taxon>
        <taxon>Enterococcaceae</taxon>
        <taxon>Enterococcus</taxon>
    </lineage>
</organism>
<name>R2QTC7_9ENTE</name>
<evidence type="ECO:0000313" key="2">
    <source>
        <dbReference type="Proteomes" id="UP000013781"/>
    </source>
</evidence>